<dbReference type="Proteomes" id="UP000829196">
    <property type="component" value="Unassembled WGS sequence"/>
</dbReference>
<dbReference type="AlphaFoldDB" id="A0A8T3C681"/>
<organism evidence="1 2">
    <name type="scientific">Dendrobium nobile</name>
    <name type="common">Orchid</name>
    <dbReference type="NCBI Taxonomy" id="94219"/>
    <lineage>
        <taxon>Eukaryota</taxon>
        <taxon>Viridiplantae</taxon>
        <taxon>Streptophyta</taxon>
        <taxon>Embryophyta</taxon>
        <taxon>Tracheophyta</taxon>
        <taxon>Spermatophyta</taxon>
        <taxon>Magnoliopsida</taxon>
        <taxon>Liliopsida</taxon>
        <taxon>Asparagales</taxon>
        <taxon>Orchidaceae</taxon>
        <taxon>Epidendroideae</taxon>
        <taxon>Malaxideae</taxon>
        <taxon>Dendrobiinae</taxon>
        <taxon>Dendrobium</taxon>
    </lineage>
</organism>
<keyword evidence="2" id="KW-1185">Reference proteome</keyword>
<reference evidence="1" key="1">
    <citation type="journal article" date="2022" name="Front. Genet.">
        <title>Chromosome-Scale Assembly of the Dendrobium nobile Genome Provides Insights Into the Molecular Mechanism of the Biosynthesis of the Medicinal Active Ingredient of Dendrobium.</title>
        <authorList>
            <person name="Xu Q."/>
            <person name="Niu S.-C."/>
            <person name="Li K.-L."/>
            <person name="Zheng P.-J."/>
            <person name="Zhang X.-J."/>
            <person name="Jia Y."/>
            <person name="Liu Y."/>
            <person name="Niu Y.-X."/>
            <person name="Yu L.-H."/>
            <person name="Chen D.-F."/>
            <person name="Zhang G.-Q."/>
        </authorList>
    </citation>
    <scope>NUCLEOTIDE SEQUENCE</scope>
    <source>
        <tissue evidence="1">Leaf</tissue>
    </source>
</reference>
<evidence type="ECO:0000313" key="1">
    <source>
        <dbReference type="EMBL" id="KAI0529396.1"/>
    </source>
</evidence>
<evidence type="ECO:0000313" key="2">
    <source>
        <dbReference type="Proteomes" id="UP000829196"/>
    </source>
</evidence>
<name>A0A8T3C681_DENNO</name>
<proteinExistence type="predicted"/>
<accession>A0A8T3C681</accession>
<gene>
    <name evidence="1" type="ORF">KFK09_001945</name>
</gene>
<sequence>MNVYTVSSEVRYEIYESCRINTTKTSSHYIAINTWRSTESTERERKESGDNDRWRGEAEKWKKWRRSPVRVRRCWLQSPEWRGRGLGDVAYRWSWLEQERGRSGGFGQSVWA</sequence>
<comment type="caution">
    <text evidence="1">The sequence shown here is derived from an EMBL/GenBank/DDBJ whole genome shotgun (WGS) entry which is preliminary data.</text>
</comment>
<dbReference type="EMBL" id="JAGYWB010000002">
    <property type="protein sequence ID" value="KAI0529396.1"/>
    <property type="molecule type" value="Genomic_DNA"/>
</dbReference>
<protein>
    <submittedName>
        <fullName evidence="1">Uncharacterized protein</fullName>
    </submittedName>
</protein>